<reference evidence="2 3" key="1">
    <citation type="submission" date="2023-12" db="EMBL/GenBank/DDBJ databases">
        <title>novel species in genus Nocarida.</title>
        <authorList>
            <person name="Li Z."/>
        </authorList>
    </citation>
    <scope>NUCLEOTIDE SEQUENCE [LARGE SCALE GENOMIC DNA]</scope>
    <source>
        <strain evidence="2 3">CDC186</strain>
    </source>
</reference>
<feature type="domain" description="AraC effector-binding" evidence="1">
    <location>
        <begin position="12"/>
        <end position="168"/>
    </location>
</feature>
<evidence type="ECO:0000313" key="3">
    <source>
        <dbReference type="Proteomes" id="UP001348098"/>
    </source>
</evidence>
<dbReference type="Gene3D" id="3.20.80.10">
    <property type="entry name" value="Regulatory factor, effector binding domain"/>
    <property type="match status" value="1"/>
</dbReference>
<evidence type="ECO:0000313" key="2">
    <source>
        <dbReference type="EMBL" id="MEB3514278.1"/>
    </source>
</evidence>
<keyword evidence="3" id="KW-1185">Reference proteome</keyword>
<protein>
    <submittedName>
        <fullName evidence="2">GyrI-like domain-containing protein</fullName>
    </submittedName>
</protein>
<dbReference type="SUPFAM" id="SSF103247">
    <property type="entry name" value="TT1751-like"/>
    <property type="match status" value="1"/>
</dbReference>
<dbReference type="InterPro" id="IPR035923">
    <property type="entry name" value="TT1751-like_sf"/>
</dbReference>
<comment type="caution">
    <text evidence="2">The sequence shown here is derived from an EMBL/GenBank/DDBJ whole genome shotgun (WGS) entry which is preliminary data.</text>
</comment>
<dbReference type="Gene3D" id="3.30.310.70">
    <property type="entry name" value="TT1751-like domain"/>
    <property type="match status" value="1"/>
</dbReference>
<dbReference type="InterPro" id="IPR029442">
    <property type="entry name" value="GyrI-like"/>
</dbReference>
<evidence type="ECO:0000259" key="1">
    <source>
        <dbReference type="SMART" id="SM00871"/>
    </source>
</evidence>
<proteinExistence type="predicted"/>
<dbReference type="Proteomes" id="UP001348098">
    <property type="component" value="Unassembled WGS sequence"/>
</dbReference>
<sequence length="303" mass="32483">MARRIEEDAVEYQIALVEAAPETVLRMARGLRADPGLLGEDIAEGMREVTRVVRRAGLVASGAPTITFRDDPPEGEAVAVEFGVAVEPAPNLGPGSGAQVVVQPGTLVARTCHRGSYRDLGAAYQALREWLRDSGYRSIGPPTEAYLVGPDEVTDPRRLLTEIRLPVAPVATVAVHLDAPFDETVRRTRDALRGAELVVLAEVDLRATLREQIGEQIENYLLLSVCHPRLTHRALLADRHAGAMFSAGVVVRSTGTGTQVEVADPELLVCVTAAPGLRSVAGELRRQLAAAVATLRDSMPART</sequence>
<dbReference type="Pfam" id="PF03625">
    <property type="entry name" value="DUF302"/>
    <property type="match status" value="1"/>
</dbReference>
<dbReference type="PANTHER" id="PTHR38342:SF1">
    <property type="entry name" value="SLR5037 PROTEIN"/>
    <property type="match status" value="1"/>
</dbReference>
<dbReference type="SUPFAM" id="SSF55136">
    <property type="entry name" value="Probable bacterial effector-binding domain"/>
    <property type="match status" value="1"/>
</dbReference>
<dbReference type="PANTHER" id="PTHR38342">
    <property type="entry name" value="SLR5037 PROTEIN"/>
    <property type="match status" value="1"/>
</dbReference>
<dbReference type="RefSeq" id="WP_195082998.1">
    <property type="nucleotide sequence ID" value="NZ_JAYESH010000019.1"/>
</dbReference>
<dbReference type="InterPro" id="IPR010499">
    <property type="entry name" value="AraC_E-bd"/>
</dbReference>
<dbReference type="InterPro" id="IPR011256">
    <property type="entry name" value="Reg_factor_effector_dom_sf"/>
</dbReference>
<dbReference type="Pfam" id="PF06445">
    <property type="entry name" value="GyrI-like"/>
    <property type="match status" value="1"/>
</dbReference>
<dbReference type="SMART" id="SM00871">
    <property type="entry name" value="AraC_E_bind"/>
    <property type="match status" value="1"/>
</dbReference>
<dbReference type="CDD" id="cd14797">
    <property type="entry name" value="DUF302"/>
    <property type="match status" value="1"/>
</dbReference>
<organism evidence="2 3">
    <name type="scientific">Nocardia implantans</name>
    <dbReference type="NCBI Taxonomy" id="3108168"/>
    <lineage>
        <taxon>Bacteria</taxon>
        <taxon>Bacillati</taxon>
        <taxon>Actinomycetota</taxon>
        <taxon>Actinomycetes</taxon>
        <taxon>Mycobacteriales</taxon>
        <taxon>Nocardiaceae</taxon>
        <taxon>Nocardia</taxon>
    </lineage>
</organism>
<accession>A0ABU6B3D0</accession>
<dbReference type="EMBL" id="JAYKYQ010000017">
    <property type="protein sequence ID" value="MEB3514278.1"/>
    <property type="molecule type" value="Genomic_DNA"/>
</dbReference>
<name>A0ABU6B3D0_9NOCA</name>
<gene>
    <name evidence="2" type="ORF">U3653_30005</name>
</gene>
<dbReference type="InterPro" id="IPR005180">
    <property type="entry name" value="DUF302"/>
</dbReference>